<keyword evidence="5 9" id="KW-1133">Transmembrane helix</keyword>
<feature type="transmembrane region" description="Helical" evidence="9">
    <location>
        <begin position="127"/>
        <end position="145"/>
    </location>
</feature>
<evidence type="ECO:0000256" key="3">
    <source>
        <dbReference type="ARBA" id="ARBA00022448"/>
    </source>
</evidence>
<keyword evidence="7 9" id="KW-0472">Membrane</keyword>
<dbReference type="EMBL" id="JAPQES010000001">
    <property type="protein sequence ID" value="MCY6369202.1"/>
    <property type="molecule type" value="Genomic_DNA"/>
</dbReference>
<evidence type="ECO:0000313" key="11">
    <source>
        <dbReference type="EMBL" id="MCY6369202.1"/>
    </source>
</evidence>
<comment type="subunit">
    <text evidence="2">The complex is composed of two ATP-binding proteins (CysA), two transmembrane proteins (CysT and CysW) and a solute-binding protein (CysP).</text>
</comment>
<evidence type="ECO:0000256" key="6">
    <source>
        <dbReference type="ARBA" id="ARBA00023032"/>
    </source>
</evidence>
<feature type="transmembrane region" description="Helical" evidence="9">
    <location>
        <begin position="60"/>
        <end position="82"/>
    </location>
</feature>
<reference evidence="11" key="1">
    <citation type="submission" date="2022-12" db="EMBL/GenBank/DDBJ databases">
        <authorList>
            <person name="Wang J."/>
        </authorList>
    </citation>
    <scope>NUCLEOTIDE SEQUENCE</scope>
    <source>
        <strain evidence="11">HY-42-06</strain>
    </source>
</reference>
<keyword evidence="12" id="KW-1185">Reference proteome</keyword>
<evidence type="ECO:0000256" key="4">
    <source>
        <dbReference type="ARBA" id="ARBA00022692"/>
    </source>
</evidence>
<comment type="function">
    <text evidence="8">Part of the ABC transporter complex CysAWTP (TC 3.A.1.6.1) involved in sulfate/thiosulfate import. Probably responsible for the translocation of the substrate across the membrane.</text>
</comment>
<feature type="transmembrane region" description="Helical" evidence="9">
    <location>
        <begin position="239"/>
        <end position="261"/>
    </location>
</feature>
<feature type="transmembrane region" description="Helical" evidence="9">
    <location>
        <begin position="192"/>
        <end position="219"/>
    </location>
</feature>
<feature type="transmembrane region" description="Helical" evidence="9">
    <location>
        <begin position="12"/>
        <end position="40"/>
    </location>
</feature>
<feature type="transmembrane region" description="Helical" evidence="9">
    <location>
        <begin position="94"/>
        <end position="115"/>
    </location>
</feature>
<dbReference type="Pfam" id="PF00528">
    <property type="entry name" value="BPD_transp_1"/>
    <property type="match status" value="1"/>
</dbReference>
<gene>
    <name evidence="11" type="ORF">OXH55_00910</name>
</gene>
<keyword evidence="3 9" id="KW-0813">Transport</keyword>
<dbReference type="PROSITE" id="PS50928">
    <property type="entry name" value="ABC_TM1"/>
    <property type="match status" value="1"/>
</dbReference>
<evidence type="ECO:0000256" key="1">
    <source>
        <dbReference type="ARBA" id="ARBA00004141"/>
    </source>
</evidence>
<feature type="domain" description="ABC transmembrane type-1" evidence="10">
    <location>
        <begin position="56"/>
        <end position="258"/>
    </location>
</feature>
<dbReference type="InterPro" id="IPR035906">
    <property type="entry name" value="MetI-like_sf"/>
</dbReference>
<evidence type="ECO:0000256" key="5">
    <source>
        <dbReference type="ARBA" id="ARBA00022989"/>
    </source>
</evidence>
<dbReference type="CDD" id="cd06261">
    <property type="entry name" value="TM_PBP2"/>
    <property type="match status" value="1"/>
</dbReference>
<dbReference type="SUPFAM" id="SSF161098">
    <property type="entry name" value="MetI-like"/>
    <property type="match status" value="1"/>
</dbReference>
<evidence type="ECO:0000256" key="2">
    <source>
        <dbReference type="ARBA" id="ARBA00011779"/>
    </source>
</evidence>
<keyword evidence="4 9" id="KW-0812">Transmembrane</keyword>
<dbReference type="Gene3D" id="1.10.3720.10">
    <property type="entry name" value="MetI-like"/>
    <property type="match status" value="1"/>
</dbReference>
<accession>A0ABT4CJH9</accession>
<evidence type="ECO:0000256" key="7">
    <source>
        <dbReference type="ARBA" id="ARBA00023136"/>
    </source>
</evidence>
<evidence type="ECO:0000256" key="8">
    <source>
        <dbReference type="ARBA" id="ARBA00025323"/>
    </source>
</evidence>
<dbReference type="RefSeq" id="WP_268047521.1">
    <property type="nucleotide sequence ID" value="NZ_JAPQES010000001.1"/>
</dbReference>
<comment type="similarity">
    <text evidence="9">Belongs to the binding-protein-dependent transport system permease family.</text>
</comment>
<comment type="subcellular location">
    <subcellularLocation>
        <location evidence="9">Cell membrane</location>
        <topology evidence="9">Multi-pass membrane protein</topology>
    </subcellularLocation>
    <subcellularLocation>
        <location evidence="1">Membrane</location>
        <topology evidence="1">Multi-pass membrane protein</topology>
    </subcellularLocation>
</comment>
<proteinExistence type="inferred from homology"/>
<sequence length="267" mass="29084">MRGKLNNSRNIIFVGIISVFTAFLLGLIILAISMVLIKGLPNLKTSFQTPEIKFALKLSLYTSIISTLLCIVFAVPIAYGLVRFNFWGKRIVNTIIDIPIALPQNVAGIALLILFGNTGFGQYLEALGLKFVFTSKGIIIAQFFVNVPYMIRILKSTIADIDPRMEFISRTLGCSRAQSFLKVTLPLAQNGFVASIVITWARALGAFGAVLMIAGATRMKTETLPVSLYLNLSCGDLEAALAVATILIIISILSLVIFEFLGNEKVC</sequence>
<name>A0ABT4CJH9_9CLOT</name>
<evidence type="ECO:0000313" key="12">
    <source>
        <dbReference type="Proteomes" id="UP001079657"/>
    </source>
</evidence>
<keyword evidence="6" id="KW-0764">Sulfate transport</keyword>
<organism evidence="11 12">
    <name type="scientific">Clostridium ganghwense</name>
    <dbReference type="NCBI Taxonomy" id="312089"/>
    <lineage>
        <taxon>Bacteria</taxon>
        <taxon>Bacillati</taxon>
        <taxon>Bacillota</taxon>
        <taxon>Clostridia</taxon>
        <taxon>Eubacteriales</taxon>
        <taxon>Clostridiaceae</taxon>
        <taxon>Clostridium</taxon>
    </lineage>
</organism>
<dbReference type="InterPro" id="IPR005667">
    <property type="entry name" value="Sulph_transpt2"/>
</dbReference>
<dbReference type="PANTHER" id="PTHR30406:SF8">
    <property type="entry name" value="SULFATE TRANSPORT SYSTEM PERMEASE PROTEIN CYST"/>
    <property type="match status" value="1"/>
</dbReference>
<protein>
    <submittedName>
        <fullName evidence="11">ABC transporter permease</fullName>
    </submittedName>
</protein>
<dbReference type="InterPro" id="IPR000515">
    <property type="entry name" value="MetI-like"/>
</dbReference>
<comment type="caution">
    <text evidence="11">The sequence shown here is derived from an EMBL/GenBank/DDBJ whole genome shotgun (WGS) entry which is preliminary data.</text>
</comment>
<dbReference type="InterPro" id="IPR006469">
    <property type="entry name" value="NifC_ABC_porter"/>
</dbReference>
<dbReference type="NCBIfam" id="TIGR01581">
    <property type="entry name" value="Mo_ABC_porter"/>
    <property type="match status" value="1"/>
</dbReference>
<evidence type="ECO:0000259" key="10">
    <source>
        <dbReference type="PROSITE" id="PS50928"/>
    </source>
</evidence>
<evidence type="ECO:0000256" key="9">
    <source>
        <dbReference type="RuleBase" id="RU363032"/>
    </source>
</evidence>
<dbReference type="PANTHER" id="PTHR30406">
    <property type="entry name" value="SULFATE TRANSPORT SYSTEM PERMEASE PROTEIN"/>
    <property type="match status" value="1"/>
</dbReference>
<dbReference type="Proteomes" id="UP001079657">
    <property type="component" value="Unassembled WGS sequence"/>
</dbReference>